<accession>A0A136JAQ6</accession>
<sequence>MIFRDVLSSNTRSLRRNPHWRSRHRDRVCLSSRRSHDSPSPEYFCHEQCPPQHAGPSCPCTWALSRHRCSHIVWHREIL</sequence>
<dbReference type="Proteomes" id="UP000070501">
    <property type="component" value="Unassembled WGS sequence"/>
</dbReference>
<dbReference type="AlphaFoldDB" id="A0A136JAQ6"/>
<protein>
    <submittedName>
        <fullName evidence="2">Uncharacterized protein</fullName>
    </submittedName>
</protein>
<name>A0A136JAQ6_9PEZI</name>
<gene>
    <name evidence="2" type="ORF">Micbo1qcDRAFT_42795</name>
</gene>
<evidence type="ECO:0000256" key="1">
    <source>
        <dbReference type="SAM" id="MobiDB-lite"/>
    </source>
</evidence>
<feature type="compositionally biased region" description="Basic residues" evidence="1">
    <location>
        <begin position="13"/>
        <end position="24"/>
    </location>
</feature>
<keyword evidence="3" id="KW-1185">Reference proteome</keyword>
<evidence type="ECO:0000313" key="3">
    <source>
        <dbReference type="Proteomes" id="UP000070501"/>
    </source>
</evidence>
<dbReference type="InParanoid" id="A0A136JAQ6"/>
<reference evidence="3" key="1">
    <citation type="submission" date="2016-02" db="EMBL/GenBank/DDBJ databases">
        <title>Draft genome sequence of Microdochium bolleyi, a fungal endophyte of beachgrass.</title>
        <authorList>
            <consortium name="DOE Joint Genome Institute"/>
            <person name="David A.S."/>
            <person name="May G."/>
            <person name="Haridas S."/>
            <person name="Lim J."/>
            <person name="Wang M."/>
            <person name="Labutti K."/>
            <person name="Lipzen A."/>
            <person name="Barry K."/>
            <person name="Grigoriev I.V."/>
        </authorList>
    </citation>
    <scope>NUCLEOTIDE SEQUENCE [LARGE SCALE GENOMIC DNA]</scope>
    <source>
        <strain evidence="3">J235TASD1</strain>
    </source>
</reference>
<organism evidence="2 3">
    <name type="scientific">Microdochium bolleyi</name>
    <dbReference type="NCBI Taxonomy" id="196109"/>
    <lineage>
        <taxon>Eukaryota</taxon>
        <taxon>Fungi</taxon>
        <taxon>Dikarya</taxon>
        <taxon>Ascomycota</taxon>
        <taxon>Pezizomycotina</taxon>
        <taxon>Sordariomycetes</taxon>
        <taxon>Xylariomycetidae</taxon>
        <taxon>Xylariales</taxon>
        <taxon>Microdochiaceae</taxon>
        <taxon>Microdochium</taxon>
    </lineage>
</organism>
<dbReference type="EMBL" id="KQ964247">
    <property type="protein sequence ID" value="KXJ94251.1"/>
    <property type="molecule type" value="Genomic_DNA"/>
</dbReference>
<proteinExistence type="predicted"/>
<feature type="region of interest" description="Disordered" evidence="1">
    <location>
        <begin position="1"/>
        <end position="24"/>
    </location>
</feature>
<evidence type="ECO:0000313" key="2">
    <source>
        <dbReference type="EMBL" id="KXJ94251.1"/>
    </source>
</evidence>